<keyword evidence="2" id="KW-0732">Signal</keyword>
<keyword evidence="4" id="KW-1185">Reference proteome</keyword>
<dbReference type="EMBL" id="JACYTO010000002">
    <property type="protein sequence ID" value="MBD8503661.1"/>
    <property type="molecule type" value="Genomic_DNA"/>
</dbReference>
<dbReference type="Proteomes" id="UP000603602">
    <property type="component" value="Unassembled WGS sequence"/>
</dbReference>
<organism evidence="3 4">
    <name type="scientific">Thauera sedimentorum</name>
    <dbReference type="NCBI Taxonomy" id="2767595"/>
    <lineage>
        <taxon>Bacteria</taxon>
        <taxon>Pseudomonadati</taxon>
        <taxon>Pseudomonadota</taxon>
        <taxon>Betaproteobacteria</taxon>
        <taxon>Rhodocyclales</taxon>
        <taxon>Zoogloeaceae</taxon>
        <taxon>Thauera</taxon>
    </lineage>
</organism>
<evidence type="ECO:0000256" key="2">
    <source>
        <dbReference type="SAM" id="SignalP"/>
    </source>
</evidence>
<proteinExistence type="predicted"/>
<name>A0ABR9BEK6_9RHOO</name>
<feature type="chain" id="PRO_5047249425" description="DUF4124 domain-containing protein" evidence="2">
    <location>
        <begin position="24"/>
        <end position="211"/>
    </location>
</feature>
<feature type="signal peptide" evidence="2">
    <location>
        <begin position="1"/>
        <end position="23"/>
    </location>
</feature>
<keyword evidence="1" id="KW-0175">Coiled coil</keyword>
<feature type="coiled-coil region" evidence="1">
    <location>
        <begin position="71"/>
        <end position="155"/>
    </location>
</feature>
<evidence type="ECO:0000313" key="3">
    <source>
        <dbReference type="EMBL" id="MBD8503661.1"/>
    </source>
</evidence>
<evidence type="ECO:0008006" key="5">
    <source>
        <dbReference type="Google" id="ProtNLM"/>
    </source>
</evidence>
<evidence type="ECO:0000313" key="4">
    <source>
        <dbReference type="Proteomes" id="UP000603602"/>
    </source>
</evidence>
<protein>
    <recommendedName>
        <fullName evidence="5">DUF4124 domain-containing protein</fullName>
    </recommendedName>
</protein>
<dbReference type="RefSeq" id="WP_187718479.1">
    <property type="nucleotide sequence ID" value="NZ_JACTAH010000002.1"/>
</dbReference>
<accession>A0ABR9BEK6</accession>
<reference evidence="4" key="1">
    <citation type="submission" date="2023-07" db="EMBL/GenBank/DDBJ databases">
        <title>Thauera sp. CAU 1555 isolated from sand of Yaerae Beach.</title>
        <authorList>
            <person name="Kim W."/>
        </authorList>
    </citation>
    <scope>NUCLEOTIDE SEQUENCE [LARGE SCALE GENOMIC DNA]</scope>
    <source>
        <strain evidence="4">CAU 1555</strain>
    </source>
</reference>
<gene>
    <name evidence="3" type="ORF">IFO67_12265</name>
</gene>
<evidence type="ECO:0000256" key="1">
    <source>
        <dbReference type="SAM" id="Coils"/>
    </source>
</evidence>
<comment type="caution">
    <text evidence="3">The sequence shown here is derived from an EMBL/GenBank/DDBJ whole genome shotgun (WGS) entry which is preliminary data.</text>
</comment>
<sequence>MGLPRRADLLLLALLALPFGAQAQGGRTIFCCEDDAGRPACGDTLPPMCFGKAYREISPQGTVRRYVAAPLTAEEIARRQAEERQRKAEEARALQQRRLDEALLETYASLSDLDAQRDRSLADAGKSMQEQRRRLEELEARRQKLAEEQEFYRDRELPPELANELRVIEAEMAAQRVVLDAKTRELETIRSRFDEDRRRYLELTRDAQPRR</sequence>